<dbReference type="Proteomes" id="UP000033562">
    <property type="component" value="Unassembled WGS sequence"/>
</dbReference>
<gene>
    <name evidence="1" type="ORF">NLO413_0653</name>
</gene>
<dbReference type="AlphaFoldDB" id="A0A0F3NMJ9"/>
<reference evidence="1 2" key="1">
    <citation type="submission" date="2015-02" db="EMBL/GenBank/DDBJ databases">
        <title>Genome Sequencing of Rickettsiales.</title>
        <authorList>
            <person name="Daugherty S.C."/>
            <person name="Su Q."/>
            <person name="Abolude K."/>
            <person name="Beier-Sexton M."/>
            <person name="Carlyon J.A."/>
            <person name="Carter R."/>
            <person name="Day N.P."/>
            <person name="Dumler S.J."/>
            <person name="Dyachenko V."/>
            <person name="Godinez A."/>
            <person name="Kurtti T.J."/>
            <person name="Lichay M."/>
            <person name="Mullins K.E."/>
            <person name="Ott S."/>
            <person name="Pappas-Brown V."/>
            <person name="Paris D.H."/>
            <person name="Patel P."/>
            <person name="Richards A.L."/>
            <person name="Sadzewicz L."/>
            <person name="Sears K."/>
            <person name="Seidman D."/>
            <person name="Sengamalay N."/>
            <person name="Stenos J."/>
            <person name="Tallon L.J."/>
            <person name="Vincent G."/>
            <person name="Fraser C.M."/>
            <person name="Munderloh U."/>
            <person name="Dunning-Hotopp J.C."/>
        </authorList>
    </citation>
    <scope>NUCLEOTIDE SEQUENCE [LARGE SCALE GENOMIC DNA]</scope>
    <source>
        <strain evidence="1 2">RAC413</strain>
    </source>
</reference>
<proteinExistence type="predicted"/>
<comment type="caution">
    <text evidence="1">The sequence shown here is derived from an EMBL/GenBank/DDBJ whole genome shotgun (WGS) entry which is preliminary data.</text>
</comment>
<accession>A0A0F3NMJ9</accession>
<name>A0A0F3NMJ9_9RICK</name>
<keyword evidence="2" id="KW-1185">Reference proteome</keyword>
<evidence type="ECO:0000313" key="2">
    <source>
        <dbReference type="Proteomes" id="UP000033562"/>
    </source>
</evidence>
<evidence type="ECO:0000313" key="1">
    <source>
        <dbReference type="EMBL" id="KJV69270.1"/>
    </source>
</evidence>
<protein>
    <submittedName>
        <fullName evidence="1">Uncharacterized protein</fullName>
    </submittedName>
</protein>
<organism evidence="1 2">
    <name type="scientific">Candidatus Neoehrlichia procyonis str. RAC413</name>
    <dbReference type="NCBI Taxonomy" id="1359163"/>
    <lineage>
        <taxon>Bacteria</taxon>
        <taxon>Pseudomonadati</taxon>
        <taxon>Pseudomonadota</taxon>
        <taxon>Alphaproteobacteria</taxon>
        <taxon>Rickettsiales</taxon>
        <taxon>Anaplasmataceae</taxon>
        <taxon>Candidatus Neoehrlichia</taxon>
    </lineage>
</organism>
<dbReference type="RefSeq" id="WP_156965561.1">
    <property type="nucleotide sequence ID" value="NZ_LANX01000001.1"/>
</dbReference>
<dbReference type="EMBL" id="LANX01000001">
    <property type="protein sequence ID" value="KJV69270.1"/>
    <property type="molecule type" value="Genomic_DNA"/>
</dbReference>
<sequence>MTMLSPECNCQNLGESIAQIHAHVHLKNIDVSNIHINNSDFTVQNPDFSTIVKYCNYRMHDPHTIAIFNNADAPTQVDINFYNHTLTFNDANITGTIDTSNKSFDVDIILSNTNNLQYDHEHTNPLGISDNGSYISMKSQKLREIFPEMFNTTN</sequence>